<gene>
    <name evidence="2" type="ORF">METZ01_LOCUS340154</name>
</gene>
<reference evidence="2" key="1">
    <citation type="submission" date="2018-05" db="EMBL/GenBank/DDBJ databases">
        <authorList>
            <person name="Lanie J.A."/>
            <person name="Ng W.-L."/>
            <person name="Kazmierczak K.M."/>
            <person name="Andrzejewski T.M."/>
            <person name="Davidsen T.M."/>
            <person name="Wayne K.J."/>
            <person name="Tettelin H."/>
            <person name="Glass J.I."/>
            <person name="Rusch D."/>
            <person name="Podicherti R."/>
            <person name="Tsui H.-C.T."/>
            <person name="Winkler M.E."/>
        </authorList>
    </citation>
    <scope>NUCLEOTIDE SEQUENCE</scope>
</reference>
<keyword evidence="1" id="KW-0812">Transmembrane</keyword>
<proteinExistence type="predicted"/>
<evidence type="ECO:0000313" key="2">
    <source>
        <dbReference type="EMBL" id="SVC87300.1"/>
    </source>
</evidence>
<accession>A0A382QR10</accession>
<dbReference type="AlphaFoldDB" id="A0A382QR10"/>
<feature type="transmembrane region" description="Helical" evidence="1">
    <location>
        <begin position="74"/>
        <end position="97"/>
    </location>
</feature>
<feature type="transmembrane region" description="Helical" evidence="1">
    <location>
        <begin position="30"/>
        <end position="54"/>
    </location>
</feature>
<organism evidence="2">
    <name type="scientific">marine metagenome</name>
    <dbReference type="NCBI Taxonomy" id="408172"/>
    <lineage>
        <taxon>unclassified sequences</taxon>
        <taxon>metagenomes</taxon>
        <taxon>ecological metagenomes</taxon>
    </lineage>
</organism>
<feature type="transmembrane region" description="Helical" evidence="1">
    <location>
        <begin position="171"/>
        <end position="190"/>
    </location>
</feature>
<evidence type="ECO:0000256" key="1">
    <source>
        <dbReference type="SAM" id="Phobius"/>
    </source>
</evidence>
<feature type="non-terminal residue" evidence="2">
    <location>
        <position position="214"/>
    </location>
</feature>
<sequence length="214" mass="23481">VELTRVQKIRTGLRKLPPFAPDRDPISYRLMILSSAVLGGSIGTSIYLIASLVYYYQKWTYPYLPNHLYFMEAIIQGLPAFIIGGGIATLFALMSAPSTIASRNPFNQLLKWIFVGFSFAIIAPFFSGYFAPLADVTYDLQRGAISSADFSTGIGNAFAKGVHAAFQNATFGLFTSLLGGLIWGLAMFAIDTANNFTNLIISRYYPIIFALILS</sequence>
<feature type="non-terminal residue" evidence="2">
    <location>
        <position position="1"/>
    </location>
</feature>
<name>A0A382QR10_9ZZZZ</name>
<keyword evidence="1" id="KW-0472">Membrane</keyword>
<keyword evidence="1" id="KW-1133">Transmembrane helix</keyword>
<protein>
    <submittedName>
        <fullName evidence="2">Uncharacterized protein</fullName>
    </submittedName>
</protein>
<feature type="transmembrane region" description="Helical" evidence="1">
    <location>
        <begin position="109"/>
        <end position="131"/>
    </location>
</feature>
<dbReference type="EMBL" id="UINC01115922">
    <property type="protein sequence ID" value="SVC87300.1"/>
    <property type="molecule type" value="Genomic_DNA"/>
</dbReference>